<protein>
    <submittedName>
        <fullName evidence="4">WxL domain-containing protein</fullName>
    </submittedName>
</protein>
<dbReference type="Pfam" id="PF13731">
    <property type="entry name" value="WxL"/>
    <property type="match status" value="1"/>
</dbReference>
<keyword evidence="5" id="KW-1185">Reference proteome</keyword>
<feature type="domain" description="WxL" evidence="3">
    <location>
        <begin position="31"/>
        <end position="240"/>
    </location>
</feature>
<evidence type="ECO:0000313" key="4">
    <source>
        <dbReference type="EMBL" id="MDT2760460.1"/>
    </source>
</evidence>
<feature type="signal peptide" evidence="2">
    <location>
        <begin position="1"/>
        <end position="25"/>
    </location>
</feature>
<feature type="chain" id="PRO_5047258594" evidence="2">
    <location>
        <begin position="26"/>
        <end position="245"/>
    </location>
</feature>
<dbReference type="Proteomes" id="UP001181046">
    <property type="component" value="Unassembled WGS sequence"/>
</dbReference>
<organism evidence="4 5">
    <name type="scientific">Enterococcus xiangfangensis</name>
    <dbReference type="NCBI Taxonomy" id="1296537"/>
    <lineage>
        <taxon>Bacteria</taxon>
        <taxon>Bacillati</taxon>
        <taxon>Bacillota</taxon>
        <taxon>Bacilli</taxon>
        <taxon>Lactobacillales</taxon>
        <taxon>Enterococcaceae</taxon>
        <taxon>Enterococcus</taxon>
    </lineage>
</organism>
<accession>A0ABU3FFM8</accession>
<feature type="region of interest" description="Disordered" evidence="1">
    <location>
        <begin position="42"/>
        <end position="72"/>
    </location>
</feature>
<evidence type="ECO:0000256" key="1">
    <source>
        <dbReference type="SAM" id="MobiDB-lite"/>
    </source>
</evidence>
<keyword evidence="2" id="KW-0732">Signal</keyword>
<gene>
    <name evidence="4" type="ORF">P7H27_11875</name>
</gene>
<evidence type="ECO:0000256" key="2">
    <source>
        <dbReference type="SAM" id="SignalP"/>
    </source>
</evidence>
<reference evidence="4" key="1">
    <citation type="submission" date="2023-03" db="EMBL/GenBank/DDBJ databases">
        <authorList>
            <person name="Shen W."/>
            <person name="Cai J."/>
        </authorList>
    </citation>
    <scope>NUCLEOTIDE SEQUENCE</scope>
    <source>
        <strain evidence="4">P66-3</strain>
    </source>
</reference>
<comment type="caution">
    <text evidence="4">The sequence shown here is derived from an EMBL/GenBank/DDBJ whole genome shotgun (WGS) entry which is preliminary data.</text>
</comment>
<evidence type="ECO:0000259" key="3">
    <source>
        <dbReference type="Pfam" id="PF13731"/>
    </source>
</evidence>
<name>A0ABU3FFM8_9ENTE</name>
<dbReference type="EMBL" id="JARQAJ010000008">
    <property type="protein sequence ID" value="MDT2760460.1"/>
    <property type="molecule type" value="Genomic_DNA"/>
</dbReference>
<dbReference type="InterPro" id="IPR027994">
    <property type="entry name" value="WxL_dom"/>
</dbReference>
<dbReference type="RefSeq" id="WP_311830425.1">
    <property type="nucleotide sequence ID" value="NZ_JARQAJ010000008.1"/>
</dbReference>
<evidence type="ECO:0000313" key="5">
    <source>
        <dbReference type="Proteomes" id="UP001181046"/>
    </source>
</evidence>
<proteinExistence type="predicted"/>
<sequence>MKSTYATAALLSISLLGSLPLTSFAAEGDAASTVTSKGEINFKADSTPTYPVDPTNPEDPKPPVDPNPGTPGPLAIDFASSFKFGEQIISTKNETYYAAAQTFTDGDTGPNYVQVTDKRGTFEGWTLSVAQSGQFATADTDGSKELTGAALTLGNGEVDSVTDLAYKPGTVAAETTLVPDQKVELVAANTDQGMGTWVYRFGNKENTNADASVALSVPGKTPKMAKQYSTTLNWSLETIPANLNS</sequence>